<dbReference type="PANTHER" id="PTHR37841">
    <property type="entry name" value="GLR2918 PROTEIN"/>
    <property type="match status" value="1"/>
</dbReference>
<accession>A0A1A9I8X2</accession>
<dbReference type="Pfam" id="PF14903">
    <property type="entry name" value="WG_beta_rep"/>
    <property type="match status" value="4"/>
</dbReference>
<dbReference type="STRING" id="1176587.A8C56_21020"/>
<dbReference type="InterPro" id="IPR037682">
    <property type="entry name" value="TonB_C"/>
</dbReference>
<evidence type="ECO:0000259" key="2">
    <source>
        <dbReference type="Pfam" id="PF03544"/>
    </source>
</evidence>
<dbReference type="Proteomes" id="UP000077667">
    <property type="component" value="Chromosome"/>
</dbReference>
<organism evidence="3 4">
    <name type="scientific">Niabella ginsenosidivorans</name>
    <dbReference type="NCBI Taxonomy" id="1176587"/>
    <lineage>
        <taxon>Bacteria</taxon>
        <taxon>Pseudomonadati</taxon>
        <taxon>Bacteroidota</taxon>
        <taxon>Chitinophagia</taxon>
        <taxon>Chitinophagales</taxon>
        <taxon>Chitinophagaceae</taxon>
        <taxon>Niabella</taxon>
    </lineage>
</organism>
<dbReference type="GO" id="GO:0055085">
    <property type="term" value="P:transmembrane transport"/>
    <property type="evidence" value="ECO:0007669"/>
    <property type="project" value="InterPro"/>
</dbReference>
<gene>
    <name evidence="3" type="ORF">A8C56_21020</name>
</gene>
<dbReference type="PANTHER" id="PTHR37841:SF1">
    <property type="entry name" value="DUF3298 DOMAIN-CONTAINING PROTEIN"/>
    <property type="match status" value="1"/>
</dbReference>
<dbReference type="Gene3D" id="3.30.1150.10">
    <property type="match status" value="1"/>
</dbReference>
<dbReference type="EMBL" id="CP015772">
    <property type="protein sequence ID" value="ANH83131.1"/>
    <property type="molecule type" value="Genomic_DNA"/>
</dbReference>
<reference evidence="3 4" key="1">
    <citation type="submission" date="2016-05" db="EMBL/GenBank/DDBJ databases">
        <title>Niabella ginsenosidivorans BS26 whole genome sequencing.</title>
        <authorList>
            <person name="Im W.T."/>
            <person name="Siddiqi M.Z."/>
        </authorList>
    </citation>
    <scope>NUCLEOTIDE SEQUENCE [LARGE SCALE GENOMIC DNA]</scope>
    <source>
        <strain evidence="3 4">BS26</strain>
    </source>
</reference>
<evidence type="ECO:0000313" key="4">
    <source>
        <dbReference type="Proteomes" id="UP000077667"/>
    </source>
</evidence>
<feature type="chain" id="PRO_5008390093" description="TonB C-terminal domain-containing protein" evidence="1">
    <location>
        <begin position="20"/>
        <end position="1012"/>
    </location>
</feature>
<dbReference type="InterPro" id="IPR032774">
    <property type="entry name" value="WG_beta_rep"/>
</dbReference>
<name>A0A1A9I8X2_9BACT</name>
<keyword evidence="1" id="KW-0732">Signal</keyword>
<dbReference type="AlphaFoldDB" id="A0A1A9I8X2"/>
<dbReference type="SUPFAM" id="SSF74653">
    <property type="entry name" value="TolA/TonB C-terminal domain"/>
    <property type="match status" value="1"/>
</dbReference>
<keyword evidence="4" id="KW-1185">Reference proteome</keyword>
<dbReference type="RefSeq" id="WP_067760419.1">
    <property type="nucleotide sequence ID" value="NZ_CP015772.1"/>
</dbReference>
<evidence type="ECO:0000313" key="3">
    <source>
        <dbReference type="EMBL" id="ANH83131.1"/>
    </source>
</evidence>
<evidence type="ECO:0000256" key="1">
    <source>
        <dbReference type="SAM" id="SignalP"/>
    </source>
</evidence>
<proteinExistence type="predicted"/>
<dbReference type="OrthoDB" id="5464673at2"/>
<dbReference type="Pfam" id="PF03544">
    <property type="entry name" value="TonB_C"/>
    <property type="match status" value="1"/>
</dbReference>
<dbReference type="KEGG" id="nia:A8C56_21020"/>
<protein>
    <recommendedName>
        <fullName evidence="2">TonB C-terminal domain-containing protein</fullName>
    </recommendedName>
</protein>
<feature type="signal peptide" evidence="1">
    <location>
        <begin position="1"/>
        <end position="19"/>
    </location>
</feature>
<sequence>MKSFLFLFFLTAAGLFTSAQDSLYDGGSPFVLGFARVEKGKDYYYIDTLGRYAFDRFLNGSTLLLSDENGSLHEGDSTLLPENTLLVSRKGRLGLLSPEGKWLLQPEYDSIDTRSRTEWVVKKKNTQSLFTPSSFLLPFRFEEVYNMNGRYFNVRLQDQWGVYDREANRLTVPCSYEDMDYCYGCEEKGDYCFAKKNGKWGVIDFNNNVLLPFEYDHEHSNMRSDEWVECFYQNGKQLSINLRTKETDTCNCNETNENEEEKMAGGFMIKNKNGKYGLLNAQGRLILDYQYDYIRYDADTSGTYLPAPFAAITKNGKSGVADTTGKIIIPPIYMNAFSYMKQGDLFYTEVRGKERFFDKKGNLILPGYDSLERTDMPDDYPDAPGLIKIRQNGLLGFYNASTKTLVKPKYTHIHFFDAQQAHSIINVQAGKKEGYIDVNGKVIVPPVYDHVFQDNPDSDLVSVSRGEGQGIYRISQQKLIIPTIYQDVTVLQQRLFWVQGKNGNDNNKCEGLIDFSGKVLYAPVPYQEIEVMDSVNRFILVSRRDTHTSKITYTLFNALTREQTQLPYDTILIGGNADLLGVQIAKGRYALYDAVAGKIVKGAYTQNGYPEVVYPYNNNALVMKDGKWDIIRKDGSTFFHLQYDFVQLFPPGIIMVANKKAQEEKEVRIGDPAVVDSIPRITEARGNGLYNYVYGFADSTGKLVVPLAYDTYEWINIRDYVNNDTTLLLLKKDSNDYGQYLKGCAAADGTIIVPAEYKEVIPTEDKKGYLVIKHNKYGIISARGKTILPAEFDSILYSGQNFWGDAAPITFPVAALKDGVYRYYDAMGRPLPCRLKGTIDFTPPYDVRDLSITESDEWKSLAAADTTTASNIGTVNKTGVGTAVVPPVSAEDVLPEDSAVNEQGAPPAVSKEPAYTAVAVMPQYPGGEKALQQYIKTHLRPQKAVQGNVLVAFIVDKKGKIRAAHALNDIGGSCAAEAVRVVQTMPDWIPGKQNGATVNVRRVIPVIFMPEK</sequence>
<feature type="domain" description="TonB C-terminal" evidence="2">
    <location>
        <begin position="944"/>
        <end position="1008"/>
    </location>
</feature>